<feature type="non-terminal residue" evidence="1">
    <location>
        <position position="1"/>
    </location>
</feature>
<reference evidence="1" key="1">
    <citation type="journal article" date="2022" name="bioRxiv">
        <title>Sequencing and chromosome-scale assembly of the giantPleurodeles waltlgenome.</title>
        <authorList>
            <person name="Brown T."/>
            <person name="Elewa A."/>
            <person name="Iarovenko S."/>
            <person name="Subramanian E."/>
            <person name="Araus A.J."/>
            <person name="Petzold A."/>
            <person name="Susuki M."/>
            <person name="Suzuki K.-i.T."/>
            <person name="Hayashi T."/>
            <person name="Toyoda A."/>
            <person name="Oliveira C."/>
            <person name="Osipova E."/>
            <person name="Leigh N.D."/>
            <person name="Simon A."/>
            <person name="Yun M.H."/>
        </authorList>
    </citation>
    <scope>NUCLEOTIDE SEQUENCE</scope>
    <source>
        <strain evidence="1">20211129_DDA</strain>
        <tissue evidence="1">Liver</tissue>
    </source>
</reference>
<comment type="caution">
    <text evidence="1">The sequence shown here is derived from an EMBL/GenBank/DDBJ whole genome shotgun (WGS) entry which is preliminary data.</text>
</comment>
<feature type="non-terminal residue" evidence="1">
    <location>
        <position position="62"/>
    </location>
</feature>
<keyword evidence="2" id="KW-1185">Reference proteome</keyword>
<protein>
    <submittedName>
        <fullName evidence="1">Uncharacterized protein</fullName>
    </submittedName>
</protein>
<dbReference type="EMBL" id="JANPWB010000015">
    <property type="protein sequence ID" value="KAJ1093786.1"/>
    <property type="molecule type" value="Genomic_DNA"/>
</dbReference>
<accession>A0AAV7LQE1</accession>
<name>A0AAV7LQE1_PLEWA</name>
<proteinExistence type="predicted"/>
<organism evidence="1 2">
    <name type="scientific">Pleurodeles waltl</name>
    <name type="common">Iberian ribbed newt</name>
    <dbReference type="NCBI Taxonomy" id="8319"/>
    <lineage>
        <taxon>Eukaryota</taxon>
        <taxon>Metazoa</taxon>
        <taxon>Chordata</taxon>
        <taxon>Craniata</taxon>
        <taxon>Vertebrata</taxon>
        <taxon>Euteleostomi</taxon>
        <taxon>Amphibia</taxon>
        <taxon>Batrachia</taxon>
        <taxon>Caudata</taxon>
        <taxon>Salamandroidea</taxon>
        <taxon>Salamandridae</taxon>
        <taxon>Pleurodelinae</taxon>
        <taxon>Pleurodeles</taxon>
    </lineage>
</organism>
<evidence type="ECO:0000313" key="1">
    <source>
        <dbReference type="EMBL" id="KAJ1093786.1"/>
    </source>
</evidence>
<gene>
    <name evidence="1" type="ORF">NDU88_006878</name>
</gene>
<dbReference type="AlphaFoldDB" id="A0AAV7LQE1"/>
<evidence type="ECO:0000313" key="2">
    <source>
        <dbReference type="Proteomes" id="UP001066276"/>
    </source>
</evidence>
<sequence>WERVNPNTFHTNLITQNKADINTCLSLQSTPFHLITAFESLSCAISQALMCAQYPKGAKPQR</sequence>
<dbReference type="Proteomes" id="UP001066276">
    <property type="component" value="Chromosome 11"/>
</dbReference>